<gene>
    <name evidence="3" type="ORF">HR057_02585</name>
</gene>
<dbReference type="RefSeq" id="WP_173729844.1">
    <property type="nucleotide sequence ID" value="NZ_JABTTE010000002.1"/>
</dbReference>
<accession>A0A8J8KAC5</accession>
<dbReference type="Pfam" id="PF01569">
    <property type="entry name" value="PAP2"/>
    <property type="match status" value="1"/>
</dbReference>
<organism evidence="3 4">
    <name type="scientific">Calidifontibacillus erzurumensis</name>
    <dbReference type="NCBI Taxonomy" id="2741433"/>
    <lineage>
        <taxon>Bacteria</taxon>
        <taxon>Bacillati</taxon>
        <taxon>Bacillota</taxon>
        <taxon>Bacilli</taxon>
        <taxon>Bacillales</taxon>
        <taxon>Bacillaceae</taxon>
        <taxon>Calidifontibacillus/Schinkia group</taxon>
        <taxon>Calidifontibacillus</taxon>
    </lineage>
</organism>
<protein>
    <submittedName>
        <fullName evidence="3">Phosphatase PAP2 family protein</fullName>
    </submittedName>
</protein>
<feature type="domain" description="Phosphatidic acid phosphatase type 2/haloperoxidase" evidence="2">
    <location>
        <begin position="87"/>
        <end position="199"/>
    </location>
</feature>
<keyword evidence="4" id="KW-1185">Reference proteome</keyword>
<dbReference type="AlphaFoldDB" id="A0A8J8KAC5"/>
<feature type="transmembrane region" description="Helical" evidence="1">
    <location>
        <begin position="52"/>
        <end position="77"/>
    </location>
</feature>
<evidence type="ECO:0000313" key="3">
    <source>
        <dbReference type="EMBL" id="NSL50649.1"/>
    </source>
</evidence>
<dbReference type="PANTHER" id="PTHR14969:SF13">
    <property type="entry name" value="AT30094P"/>
    <property type="match status" value="1"/>
</dbReference>
<feature type="transmembrane region" description="Helical" evidence="1">
    <location>
        <begin position="184"/>
        <end position="203"/>
    </location>
</feature>
<sequence>MSLNKKTFLALLILILCFIGISIRIGTKELERFDSAVTTFIQLFQSDPMTKWMVFFSTIGSYKVQYVIFFALAAFYFFVRKNKFYMLLLFVNLFGVRLLNRMLKVLFERPRPDIEKLVDVSGLSFPSGHAMNSLGFYGFIAYIIYQELRERTFFAWIVPVVFSVIIFIIGLSRIYLGVHYPSDVLAGFLAGGAWILVCLLLLYSRRKMNT</sequence>
<dbReference type="InterPro" id="IPR000326">
    <property type="entry name" value="PAP2/HPO"/>
</dbReference>
<dbReference type="PANTHER" id="PTHR14969">
    <property type="entry name" value="SPHINGOSINE-1-PHOSPHATE PHOSPHOHYDROLASE"/>
    <property type="match status" value="1"/>
</dbReference>
<evidence type="ECO:0000256" key="1">
    <source>
        <dbReference type="SAM" id="Phobius"/>
    </source>
</evidence>
<comment type="caution">
    <text evidence="3">The sequence shown here is derived from an EMBL/GenBank/DDBJ whole genome shotgun (WGS) entry which is preliminary data.</text>
</comment>
<dbReference type="Gene3D" id="1.20.144.10">
    <property type="entry name" value="Phosphatidic acid phosphatase type 2/haloperoxidase"/>
    <property type="match status" value="2"/>
</dbReference>
<feature type="transmembrane region" description="Helical" evidence="1">
    <location>
        <begin position="84"/>
        <end position="103"/>
    </location>
</feature>
<reference evidence="3" key="1">
    <citation type="submission" date="2020-06" db="EMBL/GenBank/DDBJ databases">
        <title>A novel thermopfilic bacterium from Erzurum, Turkey.</title>
        <authorList>
            <person name="Adiguzel A."/>
            <person name="Ay H."/>
            <person name="Baltaci M.O."/>
        </authorList>
    </citation>
    <scope>NUCLEOTIDE SEQUENCE</scope>
    <source>
        <strain evidence="3">P2</strain>
    </source>
</reference>
<dbReference type="EMBL" id="JABTTE010000002">
    <property type="protein sequence ID" value="NSL50649.1"/>
    <property type="molecule type" value="Genomic_DNA"/>
</dbReference>
<dbReference type="CDD" id="cd03392">
    <property type="entry name" value="PAP2_like_2"/>
    <property type="match status" value="1"/>
</dbReference>
<keyword evidence="1" id="KW-0812">Transmembrane</keyword>
<name>A0A8J8KAC5_9BACI</name>
<keyword evidence="1" id="KW-0472">Membrane</keyword>
<evidence type="ECO:0000259" key="2">
    <source>
        <dbReference type="SMART" id="SM00014"/>
    </source>
</evidence>
<dbReference type="InterPro" id="IPR036938">
    <property type="entry name" value="PAP2/HPO_sf"/>
</dbReference>
<dbReference type="SMART" id="SM00014">
    <property type="entry name" value="acidPPc"/>
    <property type="match status" value="1"/>
</dbReference>
<proteinExistence type="predicted"/>
<dbReference type="Proteomes" id="UP000625804">
    <property type="component" value="Unassembled WGS sequence"/>
</dbReference>
<feature type="transmembrane region" description="Helical" evidence="1">
    <location>
        <begin position="123"/>
        <end position="145"/>
    </location>
</feature>
<evidence type="ECO:0000313" key="4">
    <source>
        <dbReference type="Proteomes" id="UP000625804"/>
    </source>
</evidence>
<keyword evidence="1" id="KW-1133">Transmembrane helix</keyword>
<feature type="transmembrane region" description="Helical" evidence="1">
    <location>
        <begin position="152"/>
        <end position="172"/>
    </location>
</feature>
<dbReference type="SUPFAM" id="SSF48317">
    <property type="entry name" value="Acid phosphatase/Vanadium-dependent haloperoxidase"/>
    <property type="match status" value="1"/>
</dbReference>